<dbReference type="PANTHER" id="PTHR24305">
    <property type="entry name" value="CYTOCHROME P450"/>
    <property type="match status" value="1"/>
</dbReference>
<organism evidence="10 11">
    <name type="scientific">Sanghuangporus baumii</name>
    <name type="common">Phellinus baumii</name>
    <dbReference type="NCBI Taxonomy" id="108892"/>
    <lineage>
        <taxon>Eukaryota</taxon>
        <taxon>Fungi</taxon>
        <taxon>Dikarya</taxon>
        <taxon>Basidiomycota</taxon>
        <taxon>Agaricomycotina</taxon>
        <taxon>Agaricomycetes</taxon>
        <taxon>Hymenochaetales</taxon>
        <taxon>Hymenochaetaceae</taxon>
        <taxon>Sanghuangporus</taxon>
    </lineage>
</organism>
<evidence type="ECO:0000256" key="7">
    <source>
        <dbReference type="ARBA" id="ARBA00023033"/>
    </source>
</evidence>
<evidence type="ECO:0000256" key="4">
    <source>
        <dbReference type="ARBA" id="ARBA00022723"/>
    </source>
</evidence>
<dbReference type="GO" id="GO:0020037">
    <property type="term" value="F:heme binding"/>
    <property type="evidence" value="ECO:0007669"/>
    <property type="project" value="InterPro"/>
</dbReference>
<dbReference type="GO" id="GO:0004497">
    <property type="term" value="F:monooxygenase activity"/>
    <property type="evidence" value="ECO:0007669"/>
    <property type="project" value="UniProtKB-KW"/>
</dbReference>
<name>A0A9Q5HV03_SANBA</name>
<dbReference type="PANTHER" id="PTHR24305:SF187">
    <property type="entry name" value="P450, PUTATIVE (EUROFUNG)-RELATED"/>
    <property type="match status" value="1"/>
</dbReference>
<keyword evidence="11" id="KW-1185">Reference proteome</keyword>
<dbReference type="CDD" id="cd11061">
    <property type="entry name" value="CYP67-like"/>
    <property type="match status" value="1"/>
</dbReference>
<evidence type="ECO:0000256" key="5">
    <source>
        <dbReference type="ARBA" id="ARBA00023002"/>
    </source>
</evidence>
<reference evidence="10" key="1">
    <citation type="submission" date="2016-06" db="EMBL/GenBank/DDBJ databases">
        <title>Draft Genome sequence of the fungus Inonotus baumii.</title>
        <authorList>
            <person name="Zhu H."/>
            <person name="Lin W."/>
        </authorList>
    </citation>
    <scope>NUCLEOTIDE SEQUENCE</scope>
    <source>
        <strain evidence="10">821</strain>
    </source>
</reference>
<evidence type="ECO:0000256" key="6">
    <source>
        <dbReference type="ARBA" id="ARBA00023004"/>
    </source>
</evidence>
<comment type="similarity">
    <text evidence="3">Belongs to the cytochrome P450 family.</text>
</comment>
<evidence type="ECO:0000256" key="9">
    <source>
        <dbReference type="SAM" id="Phobius"/>
    </source>
</evidence>
<gene>
    <name evidence="10" type="ORF">A7U60_g6408</name>
</gene>
<dbReference type="GO" id="GO:0016705">
    <property type="term" value="F:oxidoreductase activity, acting on paired donors, with incorporation or reduction of molecular oxygen"/>
    <property type="evidence" value="ECO:0007669"/>
    <property type="project" value="InterPro"/>
</dbReference>
<dbReference type="PRINTS" id="PR00385">
    <property type="entry name" value="P450"/>
</dbReference>
<dbReference type="Gene3D" id="1.10.630.10">
    <property type="entry name" value="Cytochrome P450"/>
    <property type="match status" value="1"/>
</dbReference>
<feature type="transmembrane region" description="Helical" evidence="9">
    <location>
        <begin position="60"/>
        <end position="81"/>
    </location>
</feature>
<dbReference type="InterPro" id="IPR002401">
    <property type="entry name" value="Cyt_P450_E_grp-I"/>
</dbReference>
<dbReference type="AlphaFoldDB" id="A0A9Q5HV03"/>
<dbReference type="SUPFAM" id="SSF48264">
    <property type="entry name" value="Cytochrome P450"/>
    <property type="match status" value="1"/>
</dbReference>
<keyword evidence="8" id="KW-0349">Heme</keyword>
<evidence type="ECO:0000256" key="8">
    <source>
        <dbReference type="PIRSR" id="PIRSR602401-1"/>
    </source>
</evidence>
<sequence>MDSFTKVPSESLPLPMDLLSPHVIGIPQLAFHDAVLLDVACALAVHAIYRRYEPDTSLPFVQIILLIATPSLPAAVFLRHFETSRGLAVLTAFALFYVTLIASIVFYRLSPWHPLAKYPGPLLAKISKAWASYHTAKGKLHLDLKKLHEKYGRYVRIGPNELSVADASVISSALSDGMPKGPMWKARTSPSTAPTLIAIRSSQEHARRRKRWNRAFNSSAVKGYEQVVQKRALQLVSELEKRSVKNGNQSVNLAEWISFFATDFMGDMAFGGGFELMRDGGDKEGVWTVLESGMRTAAIVHHVPWIMPLLRKLPFVSRDLLRFRRFGIGRAEARKVNGSLTRDLFYHLIDEDNVEKVAPTDSEIVSDGSLAIIAGSDTTSTTLSGLIYYLMSHPLDYRRLQNEIDYAFPPGEGDPFDTLKLSEMPFLNAVINEAMRLQPPVPTYLQRSPEAGTGGKWIGDSYISEGTAVIVPPYILFRDPAYFSPAPNNFWPDRWLPHDAVKRYPYQSDFEADALSNNYDGEIVTNSSAFIPFSYGPANCAGRALALTEMRMVVALLMQKFELQFAPGYDPNDWEEHLEDFFVLCNGPLLVTLTPRM</sequence>
<evidence type="ECO:0000256" key="1">
    <source>
        <dbReference type="ARBA" id="ARBA00001971"/>
    </source>
</evidence>
<protein>
    <submittedName>
        <fullName evidence="10">High nitrogen upregulated cytochrome P450 monooxygenase 2</fullName>
    </submittedName>
</protein>
<dbReference type="OrthoDB" id="6692864at2759"/>
<dbReference type="Pfam" id="PF00067">
    <property type="entry name" value="p450"/>
    <property type="match status" value="1"/>
</dbReference>
<dbReference type="GO" id="GO:0005506">
    <property type="term" value="F:iron ion binding"/>
    <property type="evidence" value="ECO:0007669"/>
    <property type="project" value="InterPro"/>
</dbReference>
<keyword evidence="9" id="KW-0812">Transmembrane</keyword>
<comment type="cofactor">
    <cofactor evidence="1 8">
        <name>heme</name>
        <dbReference type="ChEBI" id="CHEBI:30413"/>
    </cofactor>
</comment>
<keyword evidence="5" id="KW-0560">Oxidoreductase</keyword>
<comment type="caution">
    <text evidence="10">The sequence shown here is derived from an EMBL/GenBank/DDBJ whole genome shotgun (WGS) entry which is preliminary data.</text>
</comment>
<evidence type="ECO:0000313" key="10">
    <source>
        <dbReference type="EMBL" id="OCB86513.1"/>
    </source>
</evidence>
<dbReference type="PRINTS" id="PR00463">
    <property type="entry name" value="EP450I"/>
</dbReference>
<accession>A0A9Q5HV03</accession>
<dbReference type="Proteomes" id="UP000757232">
    <property type="component" value="Unassembled WGS sequence"/>
</dbReference>
<feature type="binding site" description="axial binding residue" evidence="8">
    <location>
        <position position="540"/>
    </location>
    <ligand>
        <name>heme</name>
        <dbReference type="ChEBI" id="CHEBI:30413"/>
    </ligand>
    <ligandPart>
        <name>Fe</name>
        <dbReference type="ChEBI" id="CHEBI:18248"/>
    </ligandPart>
</feature>
<evidence type="ECO:0000256" key="2">
    <source>
        <dbReference type="ARBA" id="ARBA00005179"/>
    </source>
</evidence>
<feature type="transmembrane region" description="Helical" evidence="9">
    <location>
        <begin position="87"/>
        <end position="107"/>
    </location>
</feature>
<dbReference type="InterPro" id="IPR001128">
    <property type="entry name" value="Cyt_P450"/>
</dbReference>
<comment type="pathway">
    <text evidence="2">Secondary metabolite biosynthesis.</text>
</comment>
<dbReference type="EMBL" id="LNZH02000201">
    <property type="protein sequence ID" value="OCB86513.1"/>
    <property type="molecule type" value="Genomic_DNA"/>
</dbReference>
<keyword evidence="6 8" id="KW-0408">Iron</keyword>
<proteinExistence type="inferred from homology"/>
<evidence type="ECO:0000313" key="11">
    <source>
        <dbReference type="Proteomes" id="UP000757232"/>
    </source>
</evidence>
<evidence type="ECO:0000256" key="3">
    <source>
        <dbReference type="ARBA" id="ARBA00010617"/>
    </source>
</evidence>
<dbReference type="InterPro" id="IPR050121">
    <property type="entry name" value="Cytochrome_P450_monoxygenase"/>
</dbReference>
<keyword evidence="4 8" id="KW-0479">Metal-binding</keyword>
<keyword evidence="7 10" id="KW-0503">Monooxygenase</keyword>
<dbReference type="InterPro" id="IPR036396">
    <property type="entry name" value="Cyt_P450_sf"/>
</dbReference>
<keyword evidence="9" id="KW-0472">Membrane</keyword>
<keyword evidence="9" id="KW-1133">Transmembrane helix</keyword>